<gene>
    <name evidence="3" type="ORF">ISP18_00805</name>
</gene>
<dbReference type="InterPro" id="IPR036812">
    <property type="entry name" value="NAD(P)_OxRdtase_dom_sf"/>
</dbReference>
<sequence length="319" mass="34807">MATDNLKIPTVALGTWAWGDNGETGNGYFGSRLTQADLENVADKAHATGFSLWDTAMVYGMGRSETVLGQVLKRFARSDYQLSTKFTPQAAGTGDDPVANMLEQSLTRIGTDYIDLYWIHNPADVARWTPHLIRLLKSGKVKHVGVSNHNLSEIQLANQILGEAGFRVEAIQNHYSLLYRSSEHAGILDYCRKERIPFFAYMVLEQGALSGKYSPENLLPSGSNRAVAYNGMLPQLKTLTDELASIGQKYGAAAPDVATAWAIAKGTTPIIGVTKPHHVDGLVRASNITLSSDDIAELESLANAAGVNTRGWWEREMLV</sequence>
<protein>
    <submittedName>
        <fullName evidence="3">Aldo/keto reductase</fullName>
    </submittedName>
</protein>
<dbReference type="CDD" id="cd19103">
    <property type="entry name" value="AKR_unchar"/>
    <property type="match status" value="1"/>
</dbReference>
<dbReference type="InterPro" id="IPR050523">
    <property type="entry name" value="AKR_Detox_Biosynth"/>
</dbReference>
<accession>A0ABW8ID92</accession>
<keyword evidence="4" id="KW-1185">Reference proteome</keyword>
<evidence type="ECO:0000259" key="2">
    <source>
        <dbReference type="Pfam" id="PF00248"/>
    </source>
</evidence>
<evidence type="ECO:0000313" key="3">
    <source>
        <dbReference type="EMBL" id="MFK2853132.1"/>
    </source>
</evidence>
<dbReference type="InterPro" id="IPR023210">
    <property type="entry name" value="NADP_OxRdtase_dom"/>
</dbReference>
<organism evidence="3 4">
    <name type="scientific">Dyella humi</name>
    <dbReference type="NCBI Taxonomy" id="1770547"/>
    <lineage>
        <taxon>Bacteria</taxon>
        <taxon>Pseudomonadati</taxon>
        <taxon>Pseudomonadota</taxon>
        <taxon>Gammaproteobacteria</taxon>
        <taxon>Lysobacterales</taxon>
        <taxon>Rhodanobacteraceae</taxon>
        <taxon>Dyella</taxon>
    </lineage>
</organism>
<keyword evidence="1" id="KW-0560">Oxidoreductase</keyword>
<dbReference type="EMBL" id="JADIKI010000020">
    <property type="protein sequence ID" value="MFK2853132.1"/>
    <property type="molecule type" value="Genomic_DNA"/>
</dbReference>
<name>A0ABW8ID92_9GAMM</name>
<dbReference type="Gene3D" id="3.20.20.100">
    <property type="entry name" value="NADP-dependent oxidoreductase domain"/>
    <property type="match status" value="1"/>
</dbReference>
<dbReference type="Pfam" id="PF00248">
    <property type="entry name" value="Aldo_ket_red"/>
    <property type="match status" value="1"/>
</dbReference>
<dbReference type="PRINTS" id="PR00069">
    <property type="entry name" value="ALDKETRDTASE"/>
</dbReference>
<proteinExistence type="predicted"/>
<dbReference type="Proteomes" id="UP001620409">
    <property type="component" value="Unassembled WGS sequence"/>
</dbReference>
<reference evidence="3 4" key="1">
    <citation type="submission" date="2020-10" db="EMBL/GenBank/DDBJ databases">
        <title>Phylogeny of dyella-like bacteria.</title>
        <authorList>
            <person name="Fu J."/>
        </authorList>
    </citation>
    <scope>NUCLEOTIDE SEQUENCE [LARGE SCALE GENOMIC DNA]</scope>
    <source>
        <strain evidence="3 4">DHG40</strain>
    </source>
</reference>
<evidence type="ECO:0000313" key="4">
    <source>
        <dbReference type="Proteomes" id="UP001620409"/>
    </source>
</evidence>
<comment type="caution">
    <text evidence="3">The sequence shown here is derived from an EMBL/GenBank/DDBJ whole genome shotgun (WGS) entry which is preliminary data.</text>
</comment>
<dbReference type="SUPFAM" id="SSF51430">
    <property type="entry name" value="NAD(P)-linked oxidoreductase"/>
    <property type="match status" value="1"/>
</dbReference>
<dbReference type="PANTHER" id="PTHR43364:SF4">
    <property type="entry name" value="NAD(P)-LINKED OXIDOREDUCTASE SUPERFAMILY PROTEIN"/>
    <property type="match status" value="1"/>
</dbReference>
<evidence type="ECO:0000256" key="1">
    <source>
        <dbReference type="ARBA" id="ARBA00023002"/>
    </source>
</evidence>
<feature type="domain" description="NADP-dependent oxidoreductase" evidence="2">
    <location>
        <begin position="11"/>
        <end position="302"/>
    </location>
</feature>
<dbReference type="PANTHER" id="PTHR43364">
    <property type="entry name" value="NADH-SPECIFIC METHYLGLYOXAL REDUCTASE-RELATED"/>
    <property type="match status" value="1"/>
</dbReference>
<dbReference type="InterPro" id="IPR020471">
    <property type="entry name" value="AKR"/>
</dbReference>